<dbReference type="KEGG" id="mets:DK389_11725"/>
<evidence type="ECO:0000313" key="7">
    <source>
        <dbReference type="EMBL" id="AWN41071.1"/>
    </source>
</evidence>
<dbReference type="GO" id="GO:0004222">
    <property type="term" value="F:metalloendopeptidase activity"/>
    <property type="evidence" value="ECO:0007669"/>
    <property type="project" value="InterPro"/>
</dbReference>
<dbReference type="InterPro" id="IPR050361">
    <property type="entry name" value="MPP/UQCRC_Complex"/>
</dbReference>
<dbReference type="InterPro" id="IPR007863">
    <property type="entry name" value="Peptidase_M16_C"/>
</dbReference>
<dbReference type="RefSeq" id="WP_109889761.1">
    <property type="nucleotide sequence ID" value="NZ_CP029550.1"/>
</dbReference>
<keyword evidence="3" id="KW-0378">Hydrolase</keyword>
<feature type="domain" description="Peptidase M16 C-terminal" evidence="6">
    <location>
        <begin position="210"/>
        <end position="393"/>
    </location>
</feature>
<dbReference type="EMBL" id="CP029550">
    <property type="protein sequence ID" value="AWN41071.1"/>
    <property type="molecule type" value="Genomic_DNA"/>
</dbReference>
<sequence length="472" mass="51871">MHLFRKPKPVTALRRPSRVEAPVLAHAGRLEAAPFGRSEAGGPEVSSFTLDNGLDVVVVPDHRAPVVTHMIWYRNGSADDPLGQSGIAHFLEHLMFKGTERHPVGAFSKAVSGLGGQENAFTSYDYTAYFQRVARDHLETMMAFEADRMTGLVLDDAVVAPERDVVLEERRMRVETDPSAQLSEAMAASLFVHHPYGTPIIGWMHEIEELNRHHALDYYKRFYTPENAILVVAGDVTPDAVRRLADGTYGRVTPQGARPQRVRAREPEPKALRRISVADPKVEQPTLQRLYLAPSCITARDGECHALELLAEVLGGGATSYLYRKLVLEAGIAVNAGAWYMGSAIDDTRFSVYAVPAEGVSLEKLEEALDRVLRRAPTEALDPEAIERAKTRLVAETVYSSDSQSSLARIYGSALAIGETIEEVRRWPVDIEGVSRERLAAVAERYLAPARSVTGYLIKTRDPAAPVTVAAA</sequence>
<accession>A0A2U8W610</accession>
<proteinExistence type="inferred from homology"/>
<evidence type="ECO:0000256" key="1">
    <source>
        <dbReference type="ARBA" id="ARBA00001947"/>
    </source>
</evidence>
<gene>
    <name evidence="7" type="ORF">DK389_11725</name>
</gene>
<evidence type="ECO:0000313" key="8">
    <source>
        <dbReference type="Proteomes" id="UP000245926"/>
    </source>
</evidence>
<evidence type="ECO:0000256" key="4">
    <source>
        <dbReference type="RuleBase" id="RU004447"/>
    </source>
</evidence>
<dbReference type="PROSITE" id="PS00143">
    <property type="entry name" value="INSULINASE"/>
    <property type="match status" value="1"/>
</dbReference>
<keyword evidence="3" id="KW-0645">Protease</keyword>
<evidence type="ECO:0000259" key="5">
    <source>
        <dbReference type="Pfam" id="PF00675"/>
    </source>
</evidence>
<comment type="cofactor">
    <cofactor evidence="1">
        <name>Zn(2+)</name>
        <dbReference type="ChEBI" id="CHEBI:29105"/>
    </cofactor>
</comment>
<dbReference type="GO" id="GO:0046872">
    <property type="term" value="F:metal ion binding"/>
    <property type="evidence" value="ECO:0007669"/>
    <property type="project" value="InterPro"/>
</dbReference>
<dbReference type="InterPro" id="IPR011765">
    <property type="entry name" value="Pept_M16_N"/>
</dbReference>
<feature type="domain" description="Peptidase M16 N-terminal" evidence="5">
    <location>
        <begin position="56"/>
        <end position="201"/>
    </location>
</feature>
<name>A0A2U8W610_9HYPH</name>
<evidence type="ECO:0000259" key="6">
    <source>
        <dbReference type="Pfam" id="PF05193"/>
    </source>
</evidence>
<reference evidence="8" key="1">
    <citation type="submission" date="2018-05" db="EMBL/GenBank/DDBJ databases">
        <title>Complete Genome Sequence of Methylobacterium sp. 17SD2-17.</title>
        <authorList>
            <person name="Srinivasan S."/>
        </authorList>
    </citation>
    <scope>NUCLEOTIDE SEQUENCE [LARGE SCALE GENOMIC DNA]</scope>
    <source>
        <strain evidence="8">17SD2-17</strain>
    </source>
</reference>
<dbReference type="Gene3D" id="3.30.830.10">
    <property type="entry name" value="Metalloenzyme, LuxS/M16 peptidase-like"/>
    <property type="match status" value="2"/>
</dbReference>
<evidence type="ECO:0000256" key="3">
    <source>
        <dbReference type="ARBA" id="ARBA00023049"/>
    </source>
</evidence>
<dbReference type="Proteomes" id="UP000245926">
    <property type="component" value="Chromosome"/>
</dbReference>
<dbReference type="PANTHER" id="PTHR11851">
    <property type="entry name" value="METALLOPROTEASE"/>
    <property type="match status" value="1"/>
</dbReference>
<dbReference type="SUPFAM" id="SSF63411">
    <property type="entry name" value="LuxS/MPP-like metallohydrolase"/>
    <property type="match status" value="2"/>
</dbReference>
<protein>
    <submittedName>
        <fullName evidence="7">Peptidase M16</fullName>
    </submittedName>
</protein>
<dbReference type="OrthoDB" id="9811314at2"/>
<dbReference type="GO" id="GO:0006508">
    <property type="term" value="P:proteolysis"/>
    <property type="evidence" value="ECO:0007669"/>
    <property type="project" value="InterPro"/>
</dbReference>
<keyword evidence="8" id="KW-1185">Reference proteome</keyword>
<organism evidence="7 8">
    <name type="scientific">Methylobacterium durans</name>
    <dbReference type="NCBI Taxonomy" id="2202825"/>
    <lineage>
        <taxon>Bacteria</taxon>
        <taxon>Pseudomonadati</taxon>
        <taxon>Pseudomonadota</taxon>
        <taxon>Alphaproteobacteria</taxon>
        <taxon>Hyphomicrobiales</taxon>
        <taxon>Methylobacteriaceae</taxon>
        <taxon>Methylobacterium</taxon>
    </lineage>
</organism>
<dbReference type="Pfam" id="PF05193">
    <property type="entry name" value="Peptidase_M16_C"/>
    <property type="match status" value="1"/>
</dbReference>
<evidence type="ECO:0000256" key="2">
    <source>
        <dbReference type="ARBA" id="ARBA00007261"/>
    </source>
</evidence>
<dbReference type="InterPro" id="IPR011249">
    <property type="entry name" value="Metalloenz_LuxS/M16"/>
</dbReference>
<comment type="similarity">
    <text evidence="2 4">Belongs to the peptidase M16 family.</text>
</comment>
<dbReference type="Pfam" id="PF00675">
    <property type="entry name" value="Peptidase_M16"/>
    <property type="match status" value="1"/>
</dbReference>
<dbReference type="PANTHER" id="PTHR11851:SF49">
    <property type="entry name" value="MITOCHONDRIAL-PROCESSING PEPTIDASE SUBUNIT ALPHA"/>
    <property type="match status" value="1"/>
</dbReference>
<dbReference type="InterPro" id="IPR001431">
    <property type="entry name" value="Pept_M16_Zn_BS"/>
</dbReference>
<dbReference type="AlphaFoldDB" id="A0A2U8W610"/>
<keyword evidence="3" id="KW-0482">Metalloprotease</keyword>